<keyword evidence="1" id="KW-1133">Transmembrane helix</keyword>
<feature type="transmembrane region" description="Helical" evidence="1">
    <location>
        <begin position="74"/>
        <end position="97"/>
    </location>
</feature>
<feature type="transmembrane region" description="Helical" evidence="1">
    <location>
        <begin position="220"/>
        <end position="238"/>
    </location>
</feature>
<dbReference type="EMBL" id="NBII01000006">
    <property type="protein sequence ID" value="PAV18238.1"/>
    <property type="molecule type" value="Genomic_DNA"/>
</dbReference>
<feature type="transmembrane region" description="Helical" evidence="1">
    <location>
        <begin position="175"/>
        <end position="199"/>
    </location>
</feature>
<organism evidence="3 4">
    <name type="scientific">Pyrrhoderma noxium</name>
    <dbReference type="NCBI Taxonomy" id="2282107"/>
    <lineage>
        <taxon>Eukaryota</taxon>
        <taxon>Fungi</taxon>
        <taxon>Dikarya</taxon>
        <taxon>Basidiomycota</taxon>
        <taxon>Agaricomycotina</taxon>
        <taxon>Agaricomycetes</taxon>
        <taxon>Hymenochaetales</taxon>
        <taxon>Hymenochaetaceae</taxon>
        <taxon>Pyrrhoderma</taxon>
    </lineage>
</organism>
<keyword evidence="4" id="KW-1185">Reference proteome</keyword>
<feature type="transmembrane region" description="Helical" evidence="1">
    <location>
        <begin position="142"/>
        <end position="163"/>
    </location>
</feature>
<evidence type="ECO:0000313" key="3">
    <source>
        <dbReference type="EMBL" id="PAV18238.1"/>
    </source>
</evidence>
<dbReference type="OrthoDB" id="3346251at2759"/>
<dbReference type="Proteomes" id="UP000217199">
    <property type="component" value="Unassembled WGS sequence"/>
</dbReference>
<name>A0A286UFC4_9AGAM</name>
<sequence length="333" mass="37862">MISLDIYEHILERNRISHIYTWFRTPALILGVSEIAAYLRVSSLAIALFDFVSTIPGELRLYSRQSSFKRTSPACIFFILVRYISVAALVTSNVGFFAEGFTLVACRHFYLIAPVLKLMATLVSQVIIGVRTYAIARKSRWVVWALGILFVITLVPEIMGNVVRRVVVQKHGRLVFRFLCTAMIFDAVAMGIASYYLILSSRGMKYPMVTDLSRMMLQEGIVYFLALTAFNILNLVLFRGDNFEMQSAATTLGQAVTMIFSQKLILSLSDCTFEQHQLREREYSTSSEFLPDSRIMLHPSVPPPLFPFTLIRRHIPLLVVTLHTRDPDRLGFV</sequence>
<proteinExistence type="predicted"/>
<accession>A0A286UFC4</accession>
<gene>
    <name evidence="3" type="ORF">PNOK_0672400</name>
</gene>
<keyword evidence="1" id="KW-0472">Membrane</keyword>
<feature type="transmembrane region" description="Helical" evidence="1">
    <location>
        <begin position="21"/>
        <end position="39"/>
    </location>
</feature>
<evidence type="ECO:0000313" key="4">
    <source>
        <dbReference type="Proteomes" id="UP000217199"/>
    </source>
</evidence>
<feature type="transmembrane region" description="Helical" evidence="1">
    <location>
        <begin position="109"/>
        <end position="130"/>
    </location>
</feature>
<dbReference type="InParanoid" id="A0A286UFC4"/>
<dbReference type="Pfam" id="PF20151">
    <property type="entry name" value="DUF6533"/>
    <property type="match status" value="1"/>
</dbReference>
<reference evidence="3 4" key="1">
    <citation type="journal article" date="2017" name="Mol. Ecol.">
        <title>Comparative and population genomic landscape of Phellinus noxius: A hypervariable fungus causing root rot in trees.</title>
        <authorList>
            <person name="Chung C.L."/>
            <person name="Lee T.J."/>
            <person name="Akiba M."/>
            <person name="Lee H.H."/>
            <person name="Kuo T.H."/>
            <person name="Liu D."/>
            <person name="Ke H.M."/>
            <person name="Yokoi T."/>
            <person name="Roa M.B."/>
            <person name="Lu M.J."/>
            <person name="Chang Y.Y."/>
            <person name="Ann P.J."/>
            <person name="Tsai J.N."/>
            <person name="Chen C.Y."/>
            <person name="Tzean S.S."/>
            <person name="Ota Y."/>
            <person name="Hattori T."/>
            <person name="Sahashi N."/>
            <person name="Liou R.F."/>
            <person name="Kikuchi T."/>
            <person name="Tsai I.J."/>
        </authorList>
    </citation>
    <scope>NUCLEOTIDE SEQUENCE [LARGE SCALE GENOMIC DNA]</scope>
    <source>
        <strain evidence="3 4">FFPRI411160</strain>
    </source>
</reference>
<keyword evidence="1" id="KW-0812">Transmembrane</keyword>
<evidence type="ECO:0000256" key="1">
    <source>
        <dbReference type="SAM" id="Phobius"/>
    </source>
</evidence>
<dbReference type="InterPro" id="IPR045340">
    <property type="entry name" value="DUF6533"/>
</dbReference>
<comment type="caution">
    <text evidence="3">The sequence shown here is derived from an EMBL/GenBank/DDBJ whole genome shotgun (WGS) entry which is preliminary data.</text>
</comment>
<protein>
    <recommendedName>
        <fullName evidence="2">DUF6533 domain-containing protein</fullName>
    </recommendedName>
</protein>
<dbReference type="AlphaFoldDB" id="A0A286UFC4"/>
<evidence type="ECO:0000259" key="2">
    <source>
        <dbReference type="Pfam" id="PF20151"/>
    </source>
</evidence>
<feature type="domain" description="DUF6533" evidence="2">
    <location>
        <begin position="38"/>
        <end position="86"/>
    </location>
</feature>